<dbReference type="EMBL" id="JBBXJM010000007">
    <property type="protein sequence ID" value="KAL1404907.1"/>
    <property type="molecule type" value="Genomic_DNA"/>
</dbReference>
<dbReference type="Proteomes" id="UP001565368">
    <property type="component" value="Unassembled WGS sequence"/>
</dbReference>
<evidence type="ECO:0000256" key="2">
    <source>
        <dbReference type="SAM" id="Phobius"/>
    </source>
</evidence>
<protein>
    <submittedName>
        <fullName evidence="3">Uncharacterized protein</fullName>
    </submittedName>
</protein>
<feature type="compositionally biased region" description="Pro residues" evidence="1">
    <location>
        <begin position="1"/>
        <end position="19"/>
    </location>
</feature>
<organism evidence="3 4">
    <name type="scientific">Vanrija albida</name>
    <dbReference type="NCBI Taxonomy" id="181172"/>
    <lineage>
        <taxon>Eukaryota</taxon>
        <taxon>Fungi</taxon>
        <taxon>Dikarya</taxon>
        <taxon>Basidiomycota</taxon>
        <taxon>Agaricomycotina</taxon>
        <taxon>Tremellomycetes</taxon>
        <taxon>Trichosporonales</taxon>
        <taxon>Trichosporonaceae</taxon>
        <taxon>Vanrija</taxon>
    </lineage>
</organism>
<dbReference type="RefSeq" id="XP_069204851.1">
    <property type="nucleotide sequence ID" value="XM_069356914.1"/>
</dbReference>
<comment type="caution">
    <text evidence="3">The sequence shown here is derived from an EMBL/GenBank/DDBJ whole genome shotgun (WGS) entry which is preliminary data.</text>
</comment>
<name>A0ABR3PR25_9TREE</name>
<dbReference type="GeneID" id="95989561"/>
<proteinExistence type="predicted"/>
<feature type="transmembrane region" description="Helical" evidence="2">
    <location>
        <begin position="188"/>
        <end position="207"/>
    </location>
</feature>
<feature type="region of interest" description="Disordered" evidence="1">
    <location>
        <begin position="1"/>
        <end position="43"/>
    </location>
</feature>
<evidence type="ECO:0000313" key="3">
    <source>
        <dbReference type="EMBL" id="KAL1404907.1"/>
    </source>
</evidence>
<reference evidence="3 4" key="1">
    <citation type="submission" date="2023-08" db="EMBL/GenBank/DDBJ databases">
        <title>Annotated Genome Sequence of Vanrija albida AlHP1.</title>
        <authorList>
            <person name="Herzog R."/>
        </authorList>
    </citation>
    <scope>NUCLEOTIDE SEQUENCE [LARGE SCALE GENOMIC DNA]</scope>
    <source>
        <strain evidence="3 4">AlHP1</strain>
    </source>
</reference>
<sequence>MILPSLPVPPPPEVTPPTKLPNGGINDSTKGHWTDPNDPSHPTYEVIHPNPARIPLNSLGIHFPDLPEPPYPPADEPFKWQQGTERQFQWIIRLNDGGWSDEINWPHLYARFILSHKDKRILPEDIDLYQYRTRLTCSQPNRNFSSEVKNANDGYFFKLANVSDPSISYYESATFPIGTPRPVHDGDMLLAVLVGVGLFLMLLFGALRGAMRENRRAIEI</sequence>
<keyword evidence="2" id="KW-1133">Transmembrane helix</keyword>
<evidence type="ECO:0000256" key="1">
    <source>
        <dbReference type="SAM" id="MobiDB-lite"/>
    </source>
</evidence>
<keyword evidence="2" id="KW-0472">Membrane</keyword>
<keyword evidence="2" id="KW-0812">Transmembrane</keyword>
<gene>
    <name evidence="3" type="ORF">Q8F55_008518</name>
</gene>
<accession>A0ABR3PR25</accession>
<keyword evidence="4" id="KW-1185">Reference proteome</keyword>
<evidence type="ECO:0000313" key="4">
    <source>
        <dbReference type="Proteomes" id="UP001565368"/>
    </source>
</evidence>